<accession>A0AA39QL34</accession>
<name>A0AA39QL34_9AGAR</name>
<dbReference type="AlphaFoldDB" id="A0AA39QL34"/>
<dbReference type="EMBL" id="JAUEPU010000002">
    <property type="protein sequence ID" value="KAK0504940.1"/>
    <property type="molecule type" value="Genomic_DNA"/>
</dbReference>
<gene>
    <name evidence="1" type="ORF">EDD18DRAFT_1098379</name>
</gene>
<comment type="caution">
    <text evidence="1">The sequence shown here is derived from an EMBL/GenBank/DDBJ whole genome shotgun (WGS) entry which is preliminary data.</text>
</comment>
<evidence type="ECO:0000313" key="2">
    <source>
        <dbReference type="Proteomes" id="UP001175228"/>
    </source>
</evidence>
<evidence type="ECO:0000313" key="1">
    <source>
        <dbReference type="EMBL" id="KAK0504940.1"/>
    </source>
</evidence>
<dbReference type="Proteomes" id="UP001175228">
    <property type="component" value="Unassembled WGS sequence"/>
</dbReference>
<sequence length="182" mass="20868">MPELIYFGDFSSYSLMVTKHINGWSLWSKTKEIEIRLEGQVEILGVINEYVKLICKTIDALELLGQWSMIMMYLTLLEGQNGWDLDNPKSDVLTSMLQPDWLSHWIQCGRKVVPHHQLKDLTTMSEEWWAFWKSLQLMWRAINGVKGLLSMSHHGGTIKGEWGELNKCGVNGVIMAIAGLLF</sequence>
<reference evidence="1" key="1">
    <citation type="submission" date="2023-06" db="EMBL/GenBank/DDBJ databases">
        <authorList>
            <consortium name="Lawrence Berkeley National Laboratory"/>
            <person name="Ahrendt S."/>
            <person name="Sahu N."/>
            <person name="Indic B."/>
            <person name="Wong-Bajracharya J."/>
            <person name="Merenyi Z."/>
            <person name="Ke H.-M."/>
            <person name="Monk M."/>
            <person name="Kocsube S."/>
            <person name="Drula E."/>
            <person name="Lipzen A."/>
            <person name="Balint B."/>
            <person name="Henrissat B."/>
            <person name="Andreopoulos B."/>
            <person name="Martin F.M."/>
            <person name="Harder C.B."/>
            <person name="Rigling D."/>
            <person name="Ford K.L."/>
            <person name="Foster G.D."/>
            <person name="Pangilinan J."/>
            <person name="Papanicolaou A."/>
            <person name="Barry K."/>
            <person name="LaButti K."/>
            <person name="Viragh M."/>
            <person name="Koriabine M."/>
            <person name="Yan M."/>
            <person name="Riley R."/>
            <person name="Champramary S."/>
            <person name="Plett K.L."/>
            <person name="Tsai I.J."/>
            <person name="Slot J."/>
            <person name="Sipos G."/>
            <person name="Plett J."/>
            <person name="Nagy L.G."/>
            <person name="Grigoriev I.V."/>
        </authorList>
    </citation>
    <scope>NUCLEOTIDE SEQUENCE</scope>
    <source>
        <strain evidence="1">HWK02</strain>
    </source>
</reference>
<protein>
    <submittedName>
        <fullName evidence="1">Uncharacterized protein</fullName>
    </submittedName>
</protein>
<keyword evidence="2" id="KW-1185">Reference proteome</keyword>
<proteinExistence type="predicted"/>
<organism evidence="1 2">
    <name type="scientific">Armillaria luteobubalina</name>
    <dbReference type="NCBI Taxonomy" id="153913"/>
    <lineage>
        <taxon>Eukaryota</taxon>
        <taxon>Fungi</taxon>
        <taxon>Dikarya</taxon>
        <taxon>Basidiomycota</taxon>
        <taxon>Agaricomycotina</taxon>
        <taxon>Agaricomycetes</taxon>
        <taxon>Agaricomycetidae</taxon>
        <taxon>Agaricales</taxon>
        <taxon>Marasmiineae</taxon>
        <taxon>Physalacriaceae</taxon>
        <taxon>Armillaria</taxon>
    </lineage>
</organism>